<evidence type="ECO:0000256" key="1">
    <source>
        <dbReference type="ARBA" id="ARBA00023125"/>
    </source>
</evidence>
<keyword evidence="5" id="KW-1185">Reference proteome</keyword>
<dbReference type="Pfam" id="PF00440">
    <property type="entry name" value="TetR_N"/>
    <property type="match status" value="1"/>
</dbReference>
<dbReference type="SUPFAM" id="SSF46689">
    <property type="entry name" value="Homeodomain-like"/>
    <property type="match status" value="1"/>
</dbReference>
<proteinExistence type="predicted"/>
<evidence type="ECO:0000256" key="2">
    <source>
        <dbReference type="PROSITE-ProRule" id="PRU00335"/>
    </source>
</evidence>
<dbReference type="InterPro" id="IPR001647">
    <property type="entry name" value="HTH_TetR"/>
</dbReference>
<feature type="DNA-binding region" description="H-T-H motif" evidence="2">
    <location>
        <begin position="38"/>
        <end position="57"/>
    </location>
</feature>
<comment type="caution">
    <text evidence="4">The sequence shown here is derived from an EMBL/GenBank/DDBJ whole genome shotgun (WGS) entry which is preliminary data.</text>
</comment>
<keyword evidence="1 2" id="KW-0238">DNA-binding</keyword>
<evidence type="ECO:0000313" key="4">
    <source>
        <dbReference type="EMBL" id="OQO94693.1"/>
    </source>
</evidence>
<organism evidence="4 5">
    <name type="scientific">Saccharomonospora piscinae</name>
    <dbReference type="NCBI Taxonomy" id="687388"/>
    <lineage>
        <taxon>Bacteria</taxon>
        <taxon>Bacillati</taxon>
        <taxon>Actinomycetota</taxon>
        <taxon>Actinomycetes</taxon>
        <taxon>Pseudonocardiales</taxon>
        <taxon>Pseudonocardiaceae</taxon>
        <taxon>Saccharomonospora</taxon>
    </lineage>
</organism>
<dbReference type="PANTHER" id="PTHR30055">
    <property type="entry name" value="HTH-TYPE TRANSCRIPTIONAL REGULATOR RUTR"/>
    <property type="match status" value="1"/>
</dbReference>
<dbReference type="GO" id="GO:0000976">
    <property type="term" value="F:transcription cis-regulatory region binding"/>
    <property type="evidence" value="ECO:0007669"/>
    <property type="project" value="TreeGrafter"/>
</dbReference>
<dbReference type="PANTHER" id="PTHR30055:SF235">
    <property type="entry name" value="TRANSCRIPTIONAL REGULATORY PROTEIN"/>
    <property type="match status" value="1"/>
</dbReference>
<evidence type="ECO:0000313" key="5">
    <source>
        <dbReference type="Proteomes" id="UP000192591"/>
    </source>
</evidence>
<dbReference type="EMBL" id="MWIH01000002">
    <property type="protein sequence ID" value="OQO94693.1"/>
    <property type="molecule type" value="Genomic_DNA"/>
</dbReference>
<dbReference type="PROSITE" id="PS50977">
    <property type="entry name" value="HTH_TETR_2"/>
    <property type="match status" value="1"/>
</dbReference>
<dbReference type="Proteomes" id="UP000192591">
    <property type="component" value="Unassembled WGS sequence"/>
</dbReference>
<gene>
    <name evidence="4" type="ORF">B1813_00890</name>
</gene>
<dbReference type="InterPro" id="IPR050109">
    <property type="entry name" value="HTH-type_TetR-like_transc_reg"/>
</dbReference>
<sequence>MSSPYGSGERPAADLTARARIRDAALAQFAEHGTKGATIKNIADAAGVSVGLVQHHFGSKAALRDACDDVVVEIFRQRLSTAARDGELGDSSFMAALFESSPPLLRYLGRIILEDTPAATAVLDQLASGAEDFLTGTWPDRYPAGSQRVRDAAAVMAAMHSGVTLLHGYLTRRMGAESGRREQATRVPLALLDLYAAMGEYVTSPDGERIRAATNAYRHDIEEGTRHDGHR</sequence>
<name>A0A1V9AC95_SACPI</name>
<dbReference type="GO" id="GO:0003700">
    <property type="term" value="F:DNA-binding transcription factor activity"/>
    <property type="evidence" value="ECO:0007669"/>
    <property type="project" value="TreeGrafter"/>
</dbReference>
<protein>
    <submittedName>
        <fullName evidence="4">TetR family transcriptional regulator</fullName>
    </submittedName>
</protein>
<dbReference type="AlphaFoldDB" id="A0A1V9AC95"/>
<dbReference type="Gene3D" id="1.10.357.10">
    <property type="entry name" value="Tetracycline Repressor, domain 2"/>
    <property type="match status" value="1"/>
</dbReference>
<evidence type="ECO:0000259" key="3">
    <source>
        <dbReference type="PROSITE" id="PS50977"/>
    </source>
</evidence>
<accession>A0A1V9AC95</accession>
<reference evidence="4 5" key="1">
    <citation type="submission" date="2017-02" db="EMBL/GenBank/DDBJ databases">
        <title>Draft genome of Saccharomonospora sp. 154.</title>
        <authorList>
            <person name="Alonso-Carmona G.S."/>
            <person name="De La Haba R."/>
            <person name="Vera-Gargallo B."/>
            <person name="Sandoval-Trujillo A.H."/>
            <person name="Ramirez-Duran N."/>
            <person name="Ventosa A."/>
        </authorList>
    </citation>
    <scope>NUCLEOTIDE SEQUENCE [LARGE SCALE GENOMIC DNA]</scope>
    <source>
        <strain evidence="4 5">LRS4.154</strain>
    </source>
</reference>
<dbReference type="PRINTS" id="PR00455">
    <property type="entry name" value="HTHTETR"/>
</dbReference>
<dbReference type="STRING" id="1962155.B1813_00890"/>
<dbReference type="InterPro" id="IPR009057">
    <property type="entry name" value="Homeodomain-like_sf"/>
</dbReference>
<feature type="domain" description="HTH tetR-type" evidence="3">
    <location>
        <begin position="15"/>
        <end position="75"/>
    </location>
</feature>
<dbReference type="RefSeq" id="WP_081190139.1">
    <property type="nucleotide sequence ID" value="NZ_MWIH01000002.1"/>
</dbReference>